<dbReference type="Proteomes" id="UP000325302">
    <property type="component" value="Unassembled WGS sequence"/>
</dbReference>
<dbReference type="PANTHER" id="PTHR43877">
    <property type="entry name" value="AMINOALKYLPHOSPHONATE N-ACETYLTRANSFERASE-RELATED-RELATED"/>
    <property type="match status" value="1"/>
</dbReference>
<organism evidence="5 6">
    <name type="scientific">Nitrincola tapanii</name>
    <dbReference type="NCBI Taxonomy" id="1708751"/>
    <lineage>
        <taxon>Bacteria</taxon>
        <taxon>Pseudomonadati</taxon>
        <taxon>Pseudomonadota</taxon>
        <taxon>Gammaproteobacteria</taxon>
        <taxon>Oceanospirillales</taxon>
        <taxon>Oceanospirillaceae</taxon>
        <taxon>Nitrincola</taxon>
    </lineage>
</organism>
<evidence type="ECO:0000313" key="6">
    <source>
        <dbReference type="Proteomes" id="UP000325302"/>
    </source>
</evidence>
<dbReference type="InterPro" id="IPR000182">
    <property type="entry name" value="GNAT_dom"/>
</dbReference>
<dbReference type="Gene3D" id="3.40.630.30">
    <property type="match status" value="1"/>
</dbReference>
<proteinExistence type="inferred from homology"/>
<comment type="catalytic activity">
    <reaction evidence="3">
        <text>N-terminal L-alanyl-[ribosomal protein bS18] + acetyl-CoA = N-terminal N(alpha)-acetyl-L-alanyl-[ribosomal protein bS18] + CoA + H(+)</text>
        <dbReference type="Rhea" id="RHEA:43756"/>
        <dbReference type="Rhea" id="RHEA-COMP:10676"/>
        <dbReference type="Rhea" id="RHEA-COMP:10677"/>
        <dbReference type="ChEBI" id="CHEBI:15378"/>
        <dbReference type="ChEBI" id="CHEBI:57287"/>
        <dbReference type="ChEBI" id="CHEBI:57288"/>
        <dbReference type="ChEBI" id="CHEBI:64718"/>
        <dbReference type="ChEBI" id="CHEBI:83683"/>
        <dbReference type="EC" id="2.3.1.266"/>
    </reaction>
</comment>
<comment type="similarity">
    <text evidence="3">Belongs to the acetyltransferase family. RimI subfamily.</text>
</comment>
<dbReference type="InterPro" id="IPR006464">
    <property type="entry name" value="AcTrfase_RimI/Ard1"/>
</dbReference>
<dbReference type="EC" id="2.3.1.266" evidence="3"/>
<dbReference type="NCBIfam" id="TIGR01575">
    <property type="entry name" value="rimI"/>
    <property type="match status" value="1"/>
</dbReference>
<dbReference type="InterPro" id="IPR016181">
    <property type="entry name" value="Acyl_CoA_acyltransferase"/>
</dbReference>
<comment type="subcellular location">
    <subcellularLocation>
        <location evidence="3">Cytoplasm</location>
    </subcellularLocation>
</comment>
<name>A0A5A9W262_9GAMM</name>
<evidence type="ECO:0000256" key="2">
    <source>
        <dbReference type="ARBA" id="ARBA00023315"/>
    </source>
</evidence>
<accession>A0A5A9W262</accession>
<dbReference type="InterPro" id="IPR050832">
    <property type="entry name" value="Bact_Acetyltransf"/>
</dbReference>
<reference evidence="5 6" key="1">
    <citation type="submission" date="2019-03" db="EMBL/GenBank/DDBJ databases">
        <title>Nitrincola sp. nov. isolated from an Indian soda lake.</title>
        <authorList>
            <person name="Joshi A."/>
            <person name="Thite S.V."/>
            <person name="Joseph N."/>
            <person name="Dhotre D."/>
            <person name="Moorthy M."/>
            <person name="Shouche Y.S."/>
        </authorList>
    </citation>
    <scope>NUCLEOTIDE SEQUENCE [LARGE SCALE GENOMIC DNA]</scope>
    <source>
        <strain evidence="5 6">MEB193</strain>
    </source>
</reference>
<dbReference type="EMBL" id="SMRS01000005">
    <property type="protein sequence ID" value="KAA0874643.1"/>
    <property type="molecule type" value="Genomic_DNA"/>
</dbReference>
<dbReference type="PROSITE" id="PS51186">
    <property type="entry name" value="GNAT"/>
    <property type="match status" value="1"/>
</dbReference>
<evidence type="ECO:0000259" key="4">
    <source>
        <dbReference type="PROSITE" id="PS51186"/>
    </source>
</evidence>
<dbReference type="AlphaFoldDB" id="A0A5A9W262"/>
<protein>
    <recommendedName>
        <fullName evidence="3">[Ribosomal protein bS18]-alanine N-acetyltransferase</fullName>
        <ecNumber evidence="3">2.3.1.266</ecNumber>
    </recommendedName>
</protein>
<dbReference type="SUPFAM" id="SSF55729">
    <property type="entry name" value="Acyl-CoA N-acyltransferases (Nat)"/>
    <property type="match status" value="1"/>
</dbReference>
<keyword evidence="3" id="KW-0963">Cytoplasm</keyword>
<evidence type="ECO:0000256" key="3">
    <source>
        <dbReference type="RuleBase" id="RU363094"/>
    </source>
</evidence>
<comment type="function">
    <text evidence="3">Acetylates the N-terminal alanine of ribosomal protein bS18.</text>
</comment>
<dbReference type="GO" id="GO:0005737">
    <property type="term" value="C:cytoplasm"/>
    <property type="evidence" value="ECO:0007669"/>
    <property type="project" value="UniProtKB-SubCell"/>
</dbReference>
<keyword evidence="6" id="KW-1185">Reference proteome</keyword>
<dbReference type="RefSeq" id="WP_149390824.1">
    <property type="nucleotide sequence ID" value="NZ_SMRS01000005.1"/>
</dbReference>
<sequence length="150" mass="16810">MNGQISPLEISALAEVQHLEPLCFDDPWPTSLWQHCLQTSHLQPTAWVLHQGEQLLAFILCHAVLDQAEVMRVAVHPDWQRQGCARRLMSYALDSLQSQGISELNLEVRRSNLAAQALYRRLGLSEVGIRPGYYDGEDALLFQSCLNGGS</sequence>
<dbReference type="CDD" id="cd04301">
    <property type="entry name" value="NAT_SF"/>
    <property type="match status" value="1"/>
</dbReference>
<evidence type="ECO:0000256" key="1">
    <source>
        <dbReference type="ARBA" id="ARBA00022679"/>
    </source>
</evidence>
<dbReference type="Pfam" id="PF00583">
    <property type="entry name" value="Acetyltransf_1"/>
    <property type="match status" value="1"/>
</dbReference>
<dbReference type="GO" id="GO:0008999">
    <property type="term" value="F:protein-N-terminal-alanine acetyltransferase activity"/>
    <property type="evidence" value="ECO:0007669"/>
    <property type="project" value="UniProtKB-EC"/>
</dbReference>
<keyword evidence="1 5" id="KW-0808">Transferase</keyword>
<keyword evidence="2" id="KW-0012">Acyltransferase</keyword>
<feature type="domain" description="N-acetyltransferase" evidence="4">
    <location>
        <begin position="3"/>
        <end position="143"/>
    </location>
</feature>
<comment type="caution">
    <text evidence="5">The sequence shown here is derived from an EMBL/GenBank/DDBJ whole genome shotgun (WGS) entry which is preliminary data.</text>
</comment>
<gene>
    <name evidence="5" type="primary">rimI</name>
    <name evidence="5" type="ORF">E1H14_07380</name>
</gene>
<dbReference type="OrthoDB" id="9796919at2"/>
<evidence type="ECO:0000313" key="5">
    <source>
        <dbReference type="EMBL" id="KAA0874643.1"/>
    </source>
</evidence>